<protein>
    <submittedName>
        <fullName evidence="1">Uncharacterized protein</fullName>
    </submittedName>
</protein>
<dbReference type="EMBL" id="JARAKH010000009">
    <property type="protein sequence ID" value="KAK8401144.1"/>
    <property type="molecule type" value="Genomic_DNA"/>
</dbReference>
<accession>A0AAW0ULY4</accession>
<dbReference type="AlphaFoldDB" id="A0AAW0ULY4"/>
<evidence type="ECO:0000313" key="2">
    <source>
        <dbReference type="Proteomes" id="UP001487740"/>
    </source>
</evidence>
<keyword evidence="2" id="KW-1185">Reference proteome</keyword>
<comment type="caution">
    <text evidence="1">The sequence shown here is derived from an EMBL/GenBank/DDBJ whole genome shotgun (WGS) entry which is preliminary data.</text>
</comment>
<name>A0AAW0ULY4_SCYPA</name>
<gene>
    <name evidence="1" type="ORF">O3P69_002715</name>
</gene>
<sequence>MENVLAGMEERGAEGRYTPSFFTCPSRERGRVAGGRGRKEGSRVTADSVQTSVKVGGVVLLRLLAVTRYLFVAKEGKIIEA</sequence>
<reference evidence="1 2" key="1">
    <citation type="submission" date="2023-03" db="EMBL/GenBank/DDBJ databases">
        <title>High-quality genome of Scylla paramamosain provides insights in environmental adaptation.</title>
        <authorList>
            <person name="Zhang L."/>
        </authorList>
    </citation>
    <scope>NUCLEOTIDE SEQUENCE [LARGE SCALE GENOMIC DNA]</scope>
    <source>
        <strain evidence="1">LZ_2023a</strain>
        <tissue evidence="1">Muscle</tissue>
    </source>
</reference>
<evidence type="ECO:0000313" key="1">
    <source>
        <dbReference type="EMBL" id="KAK8401144.1"/>
    </source>
</evidence>
<proteinExistence type="predicted"/>
<dbReference type="Proteomes" id="UP001487740">
    <property type="component" value="Unassembled WGS sequence"/>
</dbReference>
<organism evidence="1 2">
    <name type="scientific">Scylla paramamosain</name>
    <name type="common">Mud crab</name>
    <dbReference type="NCBI Taxonomy" id="85552"/>
    <lineage>
        <taxon>Eukaryota</taxon>
        <taxon>Metazoa</taxon>
        <taxon>Ecdysozoa</taxon>
        <taxon>Arthropoda</taxon>
        <taxon>Crustacea</taxon>
        <taxon>Multicrustacea</taxon>
        <taxon>Malacostraca</taxon>
        <taxon>Eumalacostraca</taxon>
        <taxon>Eucarida</taxon>
        <taxon>Decapoda</taxon>
        <taxon>Pleocyemata</taxon>
        <taxon>Brachyura</taxon>
        <taxon>Eubrachyura</taxon>
        <taxon>Portunoidea</taxon>
        <taxon>Portunidae</taxon>
        <taxon>Portuninae</taxon>
        <taxon>Scylla</taxon>
    </lineage>
</organism>